<sequence length="237" mass="26476">MVEVSESSPAAKGLVVVGDGMVGKTALLFSYSTSNFNDLYQPTVFEAITKDVYVPSLKRCMSLSLWDTGGQEEFEQIRVLMYPHAEVVVICYAIDNKTSLDNVVQTWVPEIEAHCPNVPYILVGCKSDCRCSHNSSSQDLISPLEAIEVAHKTRAAMHIECSSKTRANVDVIFEMAAELILSKSNLPKSVDRKTSFLRSIISKKQTENDRLSIRNPPNKTKHDQKRFSLCCASSRRR</sequence>
<evidence type="ECO:0000256" key="8">
    <source>
        <dbReference type="ARBA" id="ARBA00023288"/>
    </source>
</evidence>
<keyword evidence="8" id="KW-0449">Lipoprotein</keyword>
<dbReference type="AlphaFoldDB" id="A0ABD2Q0Z2"/>
<keyword evidence="3" id="KW-1003">Cell membrane</keyword>
<dbReference type="NCBIfam" id="TIGR00231">
    <property type="entry name" value="small_GTP"/>
    <property type="match status" value="1"/>
</dbReference>
<dbReference type="SMART" id="SM00176">
    <property type="entry name" value="RAN"/>
    <property type="match status" value="1"/>
</dbReference>
<proteinExistence type="inferred from homology"/>
<dbReference type="PROSITE" id="PS51420">
    <property type="entry name" value="RHO"/>
    <property type="match status" value="1"/>
</dbReference>
<dbReference type="SUPFAM" id="SSF52540">
    <property type="entry name" value="P-loop containing nucleoside triphosphate hydrolases"/>
    <property type="match status" value="1"/>
</dbReference>
<comment type="caution">
    <text evidence="11">The sequence shown here is derived from an EMBL/GenBank/DDBJ whole genome shotgun (WGS) entry which is preliminary data.</text>
</comment>
<dbReference type="InterPro" id="IPR027417">
    <property type="entry name" value="P-loop_NTPase"/>
</dbReference>
<keyword evidence="6" id="KW-0342">GTP-binding</keyword>
<dbReference type="InterPro" id="IPR001806">
    <property type="entry name" value="Small_GTPase"/>
</dbReference>
<dbReference type="SMART" id="SM00175">
    <property type="entry name" value="RAB"/>
    <property type="match status" value="1"/>
</dbReference>
<dbReference type="Gene3D" id="3.40.50.300">
    <property type="entry name" value="P-loop containing nucleotide triphosphate hydrolases"/>
    <property type="match status" value="1"/>
</dbReference>
<dbReference type="PROSITE" id="PS51419">
    <property type="entry name" value="RAB"/>
    <property type="match status" value="1"/>
</dbReference>
<evidence type="ECO:0000256" key="2">
    <source>
        <dbReference type="ARBA" id="ARBA00010142"/>
    </source>
</evidence>
<evidence type="ECO:0000256" key="10">
    <source>
        <dbReference type="SAM" id="MobiDB-lite"/>
    </source>
</evidence>
<reference evidence="11 12" key="1">
    <citation type="submission" date="2024-11" db="EMBL/GenBank/DDBJ databases">
        <title>Adaptive evolution of stress response genes in parasites aligns with host niche diversity.</title>
        <authorList>
            <person name="Hahn C."/>
            <person name="Resl P."/>
        </authorList>
    </citation>
    <scope>NUCLEOTIDE SEQUENCE [LARGE SCALE GENOMIC DNA]</scope>
    <source>
        <strain evidence="11">EGGRZ-B1_66</strain>
        <tissue evidence="11">Body</tissue>
    </source>
</reference>
<dbReference type="Pfam" id="PF00071">
    <property type="entry name" value="Ras"/>
    <property type="match status" value="1"/>
</dbReference>
<evidence type="ECO:0000256" key="7">
    <source>
        <dbReference type="ARBA" id="ARBA00023136"/>
    </source>
</evidence>
<dbReference type="InterPro" id="IPR005225">
    <property type="entry name" value="Small_GTP-bd"/>
</dbReference>
<accession>A0ABD2Q0Z2</accession>
<evidence type="ECO:0008006" key="13">
    <source>
        <dbReference type="Google" id="ProtNLM"/>
    </source>
</evidence>
<gene>
    <name evidence="11" type="ORF">Ciccas_008628</name>
</gene>
<evidence type="ECO:0000256" key="9">
    <source>
        <dbReference type="ARBA" id="ARBA00023289"/>
    </source>
</evidence>
<evidence type="ECO:0000256" key="3">
    <source>
        <dbReference type="ARBA" id="ARBA00022475"/>
    </source>
</evidence>
<dbReference type="EMBL" id="JBJKFK010001554">
    <property type="protein sequence ID" value="KAL3312777.1"/>
    <property type="molecule type" value="Genomic_DNA"/>
</dbReference>
<comment type="subcellular location">
    <subcellularLocation>
        <location evidence="1">Cell membrane</location>
        <topology evidence="1">Lipid-anchor</topology>
        <orientation evidence="1">Cytoplasmic side</orientation>
    </subcellularLocation>
</comment>
<keyword evidence="12" id="KW-1185">Reference proteome</keyword>
<keyword evidence="4" id="KW-0488">Methylation</keyword>
<organism evidence="11 12">
    <name type="scientific">Cichlidogyrus casuarinus</name>
    <dbReference type="NCBI Taxonomy" id="1844966"/>
    <lineage>
        <taxon>Eukaryota</taxon>
        <taxon>Metazoa</taxon>
        <taxon>Spiralia</taxon>
        <taxon>Lophotrochozoa</taxon>
        <taxon>Platyhelminthes</taxon>
        <taxon>Monogenea</taxon>
        <taxon>Monopisthocotylea</taxon>
        <taxon>Dactylogyridea</taxon>
        <taxon>Ancyrocephalidae</taxon>
        <taxon>Cichlidogyrus</taxon>
    </lineage>
</organism>
<evidence type="ECO:0000256" key="6">
    <source>
        <dbReference type="ARBA" id="ARBA00023134"/>
    </source>
</evidence>
<dbReference type="SMART" id="SM00173">
    <property type="entry name" value="RAS"/>
    <property type="match status" value="1"/>
</dbReference>
<evidence type="ECO:0000256" key="1">
    <source>
        <dbReference type="ARBA" id="ARBA00004342"/>
    </source>
</evidence>
<feature type="region of interest" description="Disordered" evidence="10">
    <location>
        <begin position="207"/>
        <end position="227"/>
    </location>
</feature>
<evidence type="ECO:0000313" key="11">
    <source>
        <dbReference type="EMBL" id="KAL3312777.1"/>
    </source>
</evidence>
<dbReference type="SMART" id="SM00174">
    <property type="entry name" value="RHO"/>
    <property type="match status" value="1"/>
</dbReference>
<protein>
    <recommendedName>
        <fullName evidence="13">Rho-related GTP-binding protein RhoE</fullName>
    </recommendedName>
</protein>
<name>A0ABD2Q0Z2_9PLAT</name>
<comment type="similarity">
    <text evidence="2">Belongs to the small GTPase superfamily. Rho family.</text>
</comment>
<evidence type="ECO:0000256" key="5">
    <source>
        <dbReference type="ARBA" id="ARBA00022741"/>
    </source>
</evidence>
<dbReference type="Proteomes" id="UP001626550">
    <property type="component" value="Unassembled WGS sequence"/>
</dbReference>
<keyword evidence="7" id="KW-0472">Membrane</keyword>
<dbReference type="FunFam" id="3.40.50.300:FF:000983">
    <property type="entry name" value="Rho family GTPase"/>
    <property type="match status" value="1"/>
</dbReference>
<evidence type="ECO:0000313" key="12">
    <source>
        <dbReference type="Proteomes" id="UP001626550"/>
    </source>
</evidence>
<keyword evidence="9" id="KW-0636">Prenylation</keyword>
<dbReference type="GO" id="GO:0005886">
    <property type="term" value="C:plasma membrane"/>
    <property type="evidence" value="ECO:0007669"/>
    <property type="project" value="UniProtKB-SubCell"/>
</dbReference>
<dbReference type="PRINTS" id="PR00449">
    <property type="entry name" value="RASTRNSFRMNG"/>
</dbReference>
<dbReference type="CDD" id="cd00157">
    <property type="entry name" value="Rho"/>
    <property type="match status" value="1"/>
</dbReference>
<dbReference type="PANTHER" id="PTHR24072">
    <property type="entry name" value="RHO FAMILY GTPASE"/>
    <property type="match status" value="1"/>
</dbReference>
<dbReference type="GO" id="GO:0005525">
    <property type="term" value="F:GTP binding"/>
    <property type="evidence" value="ECO:0007669"/>
    <property type="project" value="UniProtKB-KW"/>
</dbReference>
<dbReference type="PROSITE" id="PS51421">
    <property type="entry name" value="RAS"/>
    <property type="match status" value="1"/>
</dbReference>
<keyword evidence="5" id="KW-0547">Nucleotide-binding</keyword>
<dbReference type="InterPro" id="IPR003578">
    <property type="entry name" value="Small_GTPase_Rho"/>
</dbReference>
<evidence type="ECO:0000256" key="4">
    <source>
        <dbReference type="ARBA" id="ARBA00022481"/>
    </source>
</evidence>